<keyword evidence="1" id="KW-0812">Transmembrane</keyword>
<reference evidence="2 3" key="1">
    <citation type="submission" date="2010-04" db="EMBL/GenBank/DDBJ databases">
        <title>The Genome Sequence of Escherichia coli H605.</title>
        <authorList>
            <consortium name="The Broad Institute Genome Sequencing Platform"/>
            <consortium name="The Broad Institute Genome Sequencing Center for Infectious Disease"/>
            <person name="Feldgarden M."/>
            <person name="Gordon D.M."/>
            <person name="Johnson J.R."/>
            <person name="Johnston B.D."/>
            <person name="Young S."/>
            <person name="Zeng Q."/>
            <person name="Koehrsen M."/>
            <person name="Alvarado L."/>
            <person name="Berlin A.M."/>
            <person name="Borenstein D."/>
            <person name="Chapman S.B."/>
            <person name="Chen Z."/>
            <person name="Engels R."/>
            <person name="Freedman E."/>
            <person name="Gellesch M."/>
            <person name="Goldberg J."/>
            <person name="Griggs A."/>
            <person name="Gujja S."/>
            <person name="Heilman E.R."/>
            <person name="Heiman D.I."/>
            <person name="Hepburn T.A."/>
            <person name="Howarth C."/>
            <person name="Jen D."/>
            <person name="Larson L."/>
            <person name="Mehta T."/>
            <person name="Park D."/>
            <person name="Pearson M."/>
            <person name="Richards J."/>
            <person name="Roberts A."/>
            <person name="Saif S."/>
            <person name="Shea T.D."/>
            <person name="Shenoy N."/>
            <person name="Sisk P."/>
            <person name="Stolte C."/>
            <person name="Sykes S.N."/>
            <person name="Walk T."/>
            <person name="White J."/>
            <person name="Yandava C."/>
            <person name="Haas B."/>
            <person name="Henn M.R."/>
            <person name="Nusbaum C."/>
            <person name="Birren B."/>
        </authorList>
    </citation>
    <scope>NUCLEOTIDE SEQUENCE [LARGE SCALE GENOMIC DNA]</scope>
    <source>
        <strain evidence="2 3">H605</strain>
    </source>
</reference>
<evidence type="ECO:0000256" key="1">
    <source>
        <dbReference type="SAM" id="Phobius"/>
    </source>
</evidence>
<keyword evidence="1" id="KW-1133">Transmembrane helix</keyword>
<dbReference type="Proteomes" id="UP000243401">
    <property type="component" value="Unassembled WGS sequence"/>
</dbReference>
<accession>A0AAJ3U0G0</accession>
<organism evidence="2 3">
    <name type="scientific">Escherichia coli H605</name>
    <dbReference type="NCBI Taxonomy" id="656410"/>
    <lineage>
        <taxon>Bacteria</taxon>
        <taxon>Pseudomonadati</taxon>
        <taxon>Pseudomonadota</taxon>
        <taxon>Gammaproteobacteria</taxon>
        <taxon>Enterobacterales</taxon>
        <taxon>Enterobacteriaceae</taxon>
        <taxon>Escherichia</taxon>
    </lineage>
</organism>
<protein>
    <submittedName>
        <fullName evidence="2">Uncharacterized protein</fullName>
    </submittedName>
</protein>
<keyword evidence="1" id="KW-0472">Membrane</keyword>
<dbReference type="AlphaFoldDB" id="A0AAJ3U0G0"/>
<evidence type="ECO:0000313" key="2">
    <source>
        <dbReference type="EMBL" id="OSL49441.1"/>
    </source>
</evidence>
<proteinExistence type="predicted"/>
<name>A0AAJ3U0G0_ECOLX</name>
<gene>
    <name evidence="2" type="ORF">EATG_00308</name>
</gene>
<evidence type="ECO:0000313" key="3">
    <source>
        <dbReference type="Proteomes" id="UP000243401"/>
    </source>
</evidence>
<feature type="transmembrane region" description="Helical" evidence="1">
    <location>
        <begin position="6"/>
        <end position="22"/>
    </location>
</feature>
<sequence length="42" mass="4902">MISEINSVSALNVMLLLMYVRMRFFDKSQFLRGLHQAGKLNE</sequence>
<comment type="caution">
    <text evidence="2">The sequence shown here is derived from an EMBL/GenBank/DDBJ whole genome shotgun (WGS) entry which is preliminary data.</text>
</comment>
<dbReference type="EMBL" id="ADJX01000002">
    <property type="protein sequence ID" value="OSL49441.1"/>
    <property type="molecule type" value="Genomic_DNA"/>
</dbReference>